<protein>
    <recommendedName>
        <fullName evidence="3">Tetratricopeptide repeat protein</fullName>
    </recommendedName>
</protein>
<dbReference type="EMBL" id="FIZX01000001">
    <property type="protein sequence ID" value="CZF79394.1"/>
    <property type="molecule type" value="Genomic_DNA"/>
</dbReference>
<evidence type="ECO:0008006" key="3">
    <source>
        <dbReference type="Google" id="ProtNLM"/>
    </source>
</evidence>
<accession>A0A128EYX8</accession>
<evidence type="ECO:0000313" key="2">
    <source>
        <dbReference type="Proteomes" id="UP000071641"/>
    </source>
</evidence>
<dbReference type="InterPro" id="IPR011990">
    <property type="entry name" value="TPR-like_helical_dom_sf"/>
</dbReference>
<keyword evidence="2" id="KW-1185">Reference proteome</keyword>
<organism evidence="1 2">
    <name type="scientific">Grimontia celer</name>
    <dbReference type="NCBI Taxonomy" id="1796497"/>
    <lineage>
        <taxon>Bacteria</taxon>
        <taxon>Pseudomonadati</taxon>
        <taxon>Pseudomonadota</taxon>
        <taxon>Gammaproteobacteria</taxon>
        <taxon>Vibrionales</taxon>
        <taxon>Vibrionaceae</taxon>
        <taxon>Grimontia</taxon>
    </lineage>
</organism>
<sequence>MTKESKWERNQIYAECNRGIKLALEGKFEKAEQTYRTIISALETNQQACPPDVYQQLACALSEQNKNEEALTFHQLAFQKMQEASSNEPTLRVGRFFLTEQLNKMKRYEETLTYLEGISKEPLLLCIEAMARRELGQTEAANVIAKEALALCESEQQIQGISARLHKAGFQV</sequence>
<dbReference type="AlphaFoldDB" id="A0A128EYX8"/>
<name>A0A128EYX8_9GAMM</name>
<dbReference type="Proteomes" id="UP000071641">
    <property type="component" value="Unassembled WGS sequence"/>
</dbReference>
<dbReference type="SUPFAM" id="SSF48452">
    <property type="entry name" value="TPR-like"/>
    <property type="match status" value="1"/>
</dbReference>
<dbReference type="SMART" id="SM00028">
    <property type="entry name" value="TPR"/>
    <property type="match status" value="2"/>
</dbReference>
<evidence type="ECO:0000313" key="1">
    <source>
        <dbReference type="EMBL" id="CZF79394.1"/>
    </source>
</evidence>
<dbReference type="RefSeq" id="WP_062662121.1">
    <property type="nucleotide sequence ID" value="NZ_FIZX01000001.1"/>
</dbReference>
<reference evidence="2" key="1">
    <citation type="submission" date="2016-02" db="EMBL/GenBank/DDBJ databases">
        <authorList>
            <person name="Rodrigo-Torres Lidia"/>
            <person name="Arahal R.David."/>
        </authorList>
    </citation>
    <scope>NUCLEOTIDE SEQUENCE [LARGE SCALE GENOMIC DNA]</scope>
    <source>
        <strain evidence="2">CECT 9029</strain>
    </source>
</reference>
<dbReference type="Gene3D" id="1.25.40.10">
    <property type="entry name" value="Tetratricopeptide repeat domain"/>
    <property type="match status" value="1"/>
</dbReference>
<dbReference type="InterPro" id="IPR019734">
    <property type="entry name" value="TPR_rpt"/>
</dbReference>
<proteinExistence type="predicted"/>
<gene>
    <name evidence="1" type="ORF">GCE9029_01435</name>
</gene>